<dbReference type="AlphaFoldDB" id="A7VW39"/>
<dbReference type="EMBL" id="ABCB02000020">
    <property type="protein sequence ID" value="EDO59986.1"/>
    <property type="molecule type" value="Genomic_DNA"/>
</dbReference>
<reference evidence="1 2" key="2">
    <citation type="submission" date="2007-08" db="EMBL/GenBank/DDBJ databases">
        <authorList>
            <person name="Fulton L."/>
            <person name="Clifton S."/>
            <person name="Fulton B."/>
            <person name="Xu J."/>
            <person name="Minx P."/>
            <person name="Pepin K.H."/>
            <person name="Johnson M."/>
            <person name="Thiruvilangam P."/>
            <person name="Bhonagiri V."/>
            <person name="Nash W.E."/>
            <person name="Wang C."/>
            <person name="Mardis E.R."/>
            <person name="Wilson R.K."/>
        </authorList>
    </citation>
    <scope>NUCLEOTIDE SEQUENCE [LARGE SCALE GENOMIC DNA]</scope>
    <source>
        <strain evidence="1 2">DSM 753</strain>
    </source>
</reference>
<dbReference type="HOGENOM" id="CLU_2988585_0_0_9"/>
<name>A7VW39_9FIRM</name>
<protein>
    <submittedName>
        <fullName evidence="1">Uncharacterized protein</fullName>
    </submittedName>
</protein>
<accession>A7VW39</accession>
<organism evidence="1 2">
    <name type="scientific">[Clostridium] leptum DSM 753</name>
    <dbReference type="NCBI Taxonomy" id="428125"/>
    <lineage>
        <taxon>Bacteria</taxon>
        <taxon>Bacillati</taxon>
        <taxon>Bacillota</taxon>
        <taxon>Clostridia</taxon>
        <taxon>Eubacteriales</taxon>
        <taxon>Oscillospiraceae</taxon>
        <taxon>Oscillospiraceae incertae sedis</taxon>
    </lineage>
</organism>
<comment type="caution">
    <text evidence="1">The sequence shown here is derived from an EMBL/GenBank/DDBJ whole genome shotgun (WGS) entry which is preliminary data.</text>
</comment>
<sequence>MAAPPYLSFRPPKSLAKHLALRRSCLKIPLGYRFCVFQPAFICWLPPAGKACSNMSR</sequence>
<gene>
    <name evidence="1" type="ORF">CLOLEP_02803</name>
</gene>
<evidence type="ECO:0000313" key="2">
    <source>
        <dbReference type="Proteomes" id="UP000003490"/>
    </source>
</evidence>
<proteinExistence type="predicted"/>
<reference evidence="1 2" key="1">
    <citation type="submission" date="2007-08" db="EMBL/GenBank/DDBJ databases">
        <title>Draft genome sequence of Clostridium leptum (DSM 753).</title>
        <authorList>
            <person name="Sudarsanam P."/>
            <person name="Ley R."/>
            <person name="Guruge J."/>
            <person name="Turnbaugh P.J."/>
            <person name="Mahowald M."/>
            <person name="Liep D."/>
            <person name="Gordon J."/>
        </authorList>
    </citation>
    <scope>NUCLEOTIDE SEQUENCE [LARGE SCALE GENOMIC DNA]</scope>
    <source>
        <strain evidence="1 2">DSM 753</strain>
    </source>
</reference>
<evidence type="ECO:0000313" key="1">
    <source>
        <dbReference type="EMBL" id="EDO59986.1"/>
    </source>
</evidence>
<dbReference type="Proteomes" id="UP000003490">
    <property type="component" value="Unassembled WGS sequence"/>
</dbReference>